<evidence type="ECO:0000256" key="6">
    <source>
        <dbReference type="ARBA" id="ARBA00022832"/>
    </source>
</evidence>
<evidence type="ECO:0000259" key="11">
    <source>
        <dbReference type="Pfam" id="PF02771"/>
    </source>
</evidence>
<dbReference type="Pfam" id="PF00441">
    <property type="entry name" value="Acyl-CoA_dh_1"/>
    <property type="match status" value="1"/>
</dbReference>
<dbReference type="InterPro" id="IPR013786">
    <property type="entry name" value="AcylCoA_DH/ox_N"/>
</dbReference>
<dbReference type="VEuPathDB" id="ToxoDB:LOC34617271"/>
<evidence type="ECO:0000256" key="4">
    <source>
        <dbReference type="ARBA" id="ARBA00022630"/>
    </source>
</evidence>
<keyword evidence="8" id="KW-0443">Lipid metabolism</keyword>
<dbReference type="PANTHER" id="PTHR43884:SF1">
    <property type="entry name" value="SHORT_BRANCHED CHAIN SPECIFIC ACYL-COA DEHYDROGENASE, MITOCHONDRIAL"/>
    <property type="match status" value="1"/>
</dbReference>
<dbReference type="InParanoid" id="A0A1D3CSI1"/>
<dbReference type="VEuPathDB" id="ToxoDB:cyc_00035"/>
<dbReference type="Gene3D" id="1.10.540.10">
    <property type="entry name" value="Acyl-CoA dehydrogenase/oxidase, N-terminal domain"/>
    <property type="match status" value="1"/>
</dbReference>
<sequence length="363" mass="39198">MALRRRVSNSSAFAVRCGPGLAANAASALDYCKLMPFSPSRNLPKALSSSVSSNLPSQSRRCFTRPSSSFPSASPSPPHPKAPASNEEEGPLELFTALSPCQEKLRDTARKFAEEIRFVAVSALFLLHHQEIRPLVSKMDEEGEMSLDVINALFQQGFMAMGVGTVEGGSDISFTDSLLVIREISRVDPAVGLFLCSHVPESQVLGPLGGWKELTENILSGNKIAIAAQLLGLAEGAFDAAVPFLIEKENAEQKRLKDFQGIRFRAAELASEIESVRALVLAAALLRSRSLSVKKEAAIAKYKASLTAEKVASACIEFFGGLGCSKDFPAEKYLRDAKMGALYGGTNNLQMETIFDSIEEEYV</sequence>
<evidence type="ECO:0000313" key="13">
    <source>
        <dbReference type="Proteomes" id="UP000095192"/>
    </source>
</evidence>
<proteinExistence type="inferred from homology"/>
<gene>
    <name evidence="12" type="ORF">cyc_00035</name>
</gene>
<accession>A0A1D3CSI1</accession>
<evidence type="ECO:0000256" key="7">
    <source>
        <dbReference type="ARBA" id="ARBA00023002"/>
    </source>
</evidence>
<keyword evidence="13" id="KW-1185">Reference proteome</keyword>
<evidence type="ECO:0000256" key="5">
    <source>
        <dbReference type="ARBA" id="ARBA00022827"/>
    </source>
</evidence>
<dbReference type="SUPFAM" id="SSF47203">
    <property type="entry name" value="Acyl-CoA dehydrogenase C-terminal domain-like"/>
    <property type="match status" value="1"/>
</dbReference>
<evidence type="ECO:0000256" key="1">
    <source>
        <dbReference type="ARBA" id="ARBA00001974"/>
    </source>
</evidence>
<comment type="similarity">
    <text evidence="3">Belongs to the acyl-CoA dehydrogenase family.</text>
</comment>
<dbReference type="GO" id="GO:0050660">
    <property type="term" value="F:flavin adenine dinucleotide binding"/>
    <property type="evidence" value="ECO:0007669"/>
    <property type="project" value="InterPro"/>
</dbReference>
<comment type="cofactor">
    <cofactor evidence="1">
        <name>FAD</name>
        <dbReference type="ChEBI" id="CHEBI:57692"/>
    </cofactor>
</comment>
<dbReference type="InterPro" id="IPR036250">
    <property type="entry name" value="AcylCo_DH-like_C"/>
</dbReference>
<dbReference type="GO" id="GO:0003995">
    <property type="term" value="F:acyl-CoA dehydrogenase activity"/>
    <property type="evidence" value="ECO:0007669"/>
    <property type="project" value="TreeGrafter"/>
</dbReference>
<dbReference type="Gene3D" id="1.20.140.10">
    <property type="entry name" value="Butyryl-CoA Dehydrogenase, subunit A, domain 3"/>
    <property type="match status" value="1"/>
</dbReference>
<evidence type="ECO:0000256" key="8">
    <source>
        <dbReference type="ARBA" id="ARBA00023098"/>
    </source>
</evidence>
<dbReference type="InterPro" id="IPR037069">
    <property type="entry name" value="AcylCoA_DH/ox_N_sf"/>
</dbReference>
<feature type="domain" description="Acyl-CoA dehydrogenase/oxidase N-terminal" evidence="11">
    <location>
        <begin position="130"/>
        <end position="198"/>
    </location>
</feature>
<organism evidence="12 13">
    <name type="scientific">Cyclospora cayetanensis</name>
    <dbReference type="NCBI Taxonomy" id="88456"/>
    <lineage>
        <taxon>Eukaryota</taxon>
        <taxon>Sar</taxon>
        <taxon>Alveolata</taxon>
        <taxon>Apicomplexa</taxon>
        <taxon>Conoidasida</taxon>
        <taxon>Coccidia</taxon>
        <taxon>Eucoccidiorida</taxon>
        <taxon>Eimeriorina</taxon>
        <taxon>Eimeriidae</taxon>
        <taxon>Cyclospora</taxon>
    </lineage>
</organism>
<feature type="compositionally biased region" description="Low complexity" evidence="9">
    <location>
        <begin position="48"/>
        <end position="59"/>
    </location>
</feature>
<dbReference type="EMBL" id="JROU02002103">
    <property type="protein sequence ID" value="OEH74154.1"/>
    <property type="molecule type" value="Genomic_DNA"/>
</dbReference>
<keyword evidence="7" id="KW-0560">Oxidoreductase</keyword>
<dbReference type="GO" id="GO:0006631">
    <property type="term" value="P:fatty acid metabolic process"/>
    <property type="evidence" value="ECO:0007669"/>
    <property type="project" value="UniProtKB-KW"/>
</dbReference>
<feature type="region of interest" description="Disordered" evidence="9">
    <location>
        <begin position="48"/>
        <end position="88"/>
    </location>
</feature>
<dbReference type="PANTHER" id="PTHR43884">
    <property type="entry name" value="ACYL-COA DEHYDROGENASE"/>
    <property type="match status" value="1"/>
</dbReference>
<evidence type="ECO:0000256" key="3">
    <source>
        <dbReference type="ARBA" id="ARBA00009347"/>
    </source>
</evidence>
<keyword evidence="5" id="KW-0274">FAD</keyword>
<evidence type="ECO:0000313" key="12">
    <source>
        <dbReference type="EMBL" id="OEH74154.1"/>
    </source>
</evidence>
<evidence type="ECO:0000256" key="9">
    <source>
        <dbReference type="SAM" id="MobiDB-lite"/>
    </source>
</evidence>
<name>A0A1D3CSI1_9EIME</name>
<comment type="pathway">
    <text evidence="2">Lipid metabolism; mitochondrial fatty acid beta-oxidation.</text>
</comment>
<dbReference type="GO" id="GO:0005739">
    <property type="term" value="C:mitochondrion"/>
    <property type="evidence" value="ECO:0007669"/>
    <property type="project" value="TreeGrafter"/>
</dbReference>
<keyword evidence="6" id="KW-0276">Fatty acid metabolism</keyword>
<dbReference type="AlphaFoldDB" id="A0A1D3CSI1"/>
<reference evidence="12 13" key="1">
    <citation type="journal article" date="2016" name="BMC Genomics">
        <title>Comparative genomics reveals Cyclospora cayetanensis possesses coccidia-like metabolism and invasion components but unique surface antigens.</title>
        <authorList>
            <person name="Liu S."/>
            <person name="Wang L."/>
            <person name="Zheng H."/>
            <person name="Xu Z."/>
            <person name="Roellig D.M."/>
            <person name="Li N."/>
            <person name="Frace M.A."/>
            <person name="Tang K."/>
            <person name="Arrowood M.J."/>
            <person name="Moss D.M."/>
            <person name="Zhang L."/>
            <person name="Feng Y."/>
            <person name="Xiao L."/>
        </authorList>
    </citation>
    <scope>NUCLEOTIDE SEQUENCE [LARGE SCALE GENOMIC DNA]</scope>
    <source>
        <strain evidence="12 13">CHN_HEN01</strain>
    </source>
</reference>
<evidence type="ECO:0000256" key="2">
    <source>
        <dbReference type="ARBA" id="ARBA00005198"/>
    </source>
</evidence>
<dbReference type="InterPro" id="IPR009075">
    <property type="entry name" value="AcylCo_DH/oxidase_C"/>
</dbReference>
<comment type="caution">
    <text evidence="12">The sequence shown here is derived from an EMBL/GenBank/DDBJ whole genome shotgun (WGS) entry which is preliminary data.</text>
</comment>
<dbReference type="Proteomes" id="UP000095192">
    <property type="component" value="Unassembled WGS sequence"/>
</dbReference>
<evidence type="ECO:0000259" key="10">
    <source>
        <dbReference type="Pfam" id="PF00441"/>
    </source>
</evidence>
<dbReference type="SUPFAM" id="SSF56645">
    <property type="entry name" value="Acyl-CoA dehydrogenase NM domain-like"/>
    <property type="match status" value="1"/>
</dbReference>
<feature type="domain" description="Acyl-CoA dehydrogenase/oxidase C-terminal" evidence="10">
    <location>
        <begin position="210"/>
        <end position="357"/>
    </location>
</feature>
<dbReference type="InterPro" id="IPR009100">
    <property type="entry name" value="AcylCoA_DH/oxidase_NM_dom_sf"/>
</dbReference>
<keyword evidence="4" id="KW-0285">Flavoprotein</keyword>
<dbReference type="Pfam" id="PF02771">
    <property type="entry name" value="Acyl-CoA_dh_N"/>
    <property type="match status" value="1"/>
</dbReference>
<protein>
    <submittedName>
        <fullName evidence="12">Acyl-dehydrogenase protein</fullName>
    </submittedName>
</protein>